<protein>
    <submittedName>
        <fullName evidence="1">Uncharacterized protein</fullName>
    </submittedName>
</protein>
<dbReference type="Proteomes" id="UP000299102">
    <property type="component" value="Unassembled WGS sequence"/>
</dbReference>
<name>A0A4C1YD93_EUMVA</name>
<sequence>MKLVWEEIMKIVKLMQMGQAAGCDRVSSKTLKNDDGKMKTETGSKINLPGADFLSLGHYYQDNRHGLEETQIGVRASAPSGQTG</sequence>
<evidence type="ECO:0000313" key="2">
    <source>
        <dbReference type="Proteomes" id="UP000299102"/>
    </source>
</evidence>
<reference evidence="1 2" key="1">
    <citation type="journal article" date="2019" name="Commun. Biol.">
        <title>The bagworm genome reveals a unique fibroin gene that provides high tensile strength.</title>
        <authorList>
            <person name="Kono N."/>
            <person name="Nakamura H."/>
            <person name="Ohtoshi R."/>
            <person name="Tomita M."/>
            <person name="Numata K."/>
            <person name="Arakawa K."/>
        </authorList>
    </citation>
    <scope>NUCLEOTIDE SEQUENCE [LARGE SCALE GENOMIC DNA]</scope>
</reference>
<organism evidence="1 2">
    <name type="scientific">Eumeta variegata</name>
    <name type="common">Bagworm moth</name>
    <name type="synonym">Eumeta japonica</name>
    <dbReference type="NCBI Taxonomy" id="151549"/>
    <lineage>
        <taxon>Eukaryota</taxon>
        <taxon>Metazoa</taxon>
        <taxon>Ecdysozoa</taxon>
        <taxon>Arthropoda</taxon>
        <taxon>Hexapoda</taxon>
        <taxon>Insecta</taxon>
        <taxon>Pterygota</taxon>
        <taxon>Neoptera</taxon>
        <taxon>Endopterygota</taxon>
        <taxon>Lepidoptera</taxon>
        <taxon>Glossata</taxon>
        <taxon>Ditrysia</taxon>
        <taxon>Tineoidea</taxon>
        <taxon>Psychidae</taxon>
        <taxon>Oiketicinae</taxon>
        <taxon>Eumeta</taxon>
    </lineage>
</organism>
<dbReference type="EMBL" id="BGZK01001204">
    <property type="protein sequence ID" value="GBP74351.1"/>
    <property type="molecule type" value="Genomic_DNA"/>
</dbReference>
<evidence type="ECO:0000313" key="1">
    <source>
        <dbReference type="EMBL" id="GBP74351.1"/>
    </source>
</evidence>
<keyword evidence="2" id="KW-1185">Reference proteome</keyword>
<comment type="caution">
    <text evidence="1">The sequence shown here is derived from an EMBL/GenBank/DDBJ whole genome shotgun (WGS) entry which is preliminary data.</text>
</comment>
<dbReference type="AlphaFoldDB" id="A0A4C1YD93"/>
<proteinExistence type="predicted"/>
<gene>
    <name evidence="1" type="ORF">EVAR_84403_1</name>
</gene>
<accession>A0A4C1YD93</accession>